<reference evidence="2 3" key="1">
    <citation type="journal article" date="2016" name="Nat. Commun.">
        <title>Thousands of microbial genomes shed light on interconnected biogeochemical processes in an aquifer system.</title>
        <authorList>
            <person name="Anantharaman K."/>
            <person name="Brown C.T."/>
            <person name="Hug L.A."/>
            <person name="Sharon I."/>
            <person name="Castelle C.J."/>
            <person name="Probst A.J."/>
            <person name="Thomas B.C."/>
            <person name="Singh A."/>
            <person name="Wilkins M.J."/>
            <person name="Karaoz U."/>
            <person name="Brodie E.L."/>
            <person name="Williams K.H."/>
            <person name="Hubbard S.S."/>
            <person name="Banfield J.F."/>
        </authorList>
    </citation>
    <scope>NUCLEOTIDE SEQUENCE [LARGE SCALE GENOMIC DNA]</scope>
</reference>
<feature type="transmembrane region" description="Helical" evidence="1">
    <location>
        <begin position="6"/>
        <end position="39"/>
    </location>
</feature>
<keyword evidence="1" id="KW-0812">Transmembrane</keyword>
<proteinExistence type="predicted"/>
<dbReference type="EMBL" id="MHKQ01000008">
    <property type="protein sequence ID" value="OGY94436.1"/>
    <property type="molecule type" value="Genomic_DNA"/>
</dbReference>
<accession>A0A1G2BZN8</accession>
<keyword evidence="1" id="KW-0472">Membrane</keyword>
<name>A0A1G2BZN8_9BACT</name>
<dbReference type="Proteomes" id="UP000177626">
    <property type="component" value="Unassembled WGS sequence"/>
</dbReference>
<gene>
    <name evidence="2" type="ORF">A2406_03365</name>
</gene>
<evidence type="ECO:0000313" key="2">
    <source>
        <dbReference type="EMBL" id="OGY94436.1"/>
    </source>
</evidence>
<organism evidence="2 3">
    <name type="scientific">Candidatus Komeilibacteria bacterium RIFOXYC1_FULL_37_11</name>
    <dbReference type="NCBI Taxonomy" id="1798555"/>
    <lineage>
        <taxon>Bacteria</taxon>
        <taxon>Candidatus Komeiliibacteriota</taxon>
    </lineage>
</organism>
<protein>
    <submittedName>
        <fullName evidence="2">Uncharacterized protein</fullName>
    </submittedName>
</protein>
<evidence type="ECO:0000256" key="1">
    <source>
        <dbReference type="SAM" id="Phobius"/>
    </source>
</evidence>
<dbReference type="AlphaFoldDB" id="A0A1G2BZN8"/>
<sequence>MGIFMVILACLAFFNIWEIFMPLWLSITTLIMGLLLVFLNSANPLNEKINEDELSAEKANHIHANEGY</sequence>
<evidence type="ECO:0000313" key="3">
    <source>
        <dbReference type="Proteomes" id="UP000177626"/>
    </source>
</evidence>
<keyword evidence="1" id="KW-1133">Transmembrane helix</keyword>
<comment type="caution">
    <text evidence="2">The sequence shown here is derived from an EMBL/GenBank/DDBJ whole genome shotgun (WGS) entry which is preliminary data.</text>
</comment>